<dbReference type="InterPro" id="IPR059112">
    <property type="entry name" value="CysZ/EI24"/>
</dbReference>
<evidence type="ECO:0000256" key="5">
    <source>
        <dbReference type="SAM" id="Phobius"/>
    </source>
</evidence>
<keyword evidence="2 5" id="KW-0812">Transmembrane</keyword>
<protein>
    <submittedName>
        <fullName evidence="6">EI24 domain-containing protein</fullName>
    </submittedName>
</protein>
<feature type="transmembrane region" description="Helical" evidence="5">
    <location>
        <begin position="20"/>
        <end position="46"/>
    </location>
</feature>
<evidence type="ECO:0000256" key="1">
    <source>
        <dbReference type="ARBA" id="ARBA00004141"/>
    </source>
</evidence>
<keyword evidence="4 5" id="KW-0472">Membrane</keyword>
<sequence>MLSDLMRAFGQLSDPAARRVLWQALGLSLLTFGLLWVGATLGLSWLGEGLVGWAQARGWEGFWLETIEWIYAAAAISGVLVTTFLLFPAVAVLMMTLLLDPICEAVERRWYPQLPEGRSQPWREMLWDAARLTGVTVAVNLVALPLYLILLFFPPFNLFVFYGVNGYLLGREYFEVAGVRRLDSGEVRALRRRNRGSVFAAGVIIALLFTVPLVNLVMPIVATAFMVHRFQTLRVRERSGDGGVGL</sequence>
<comment type="caution">
    <text evidence="6">The sequence shown here is derived from an EMBL/GenBank/DDBJ whole genome shotgun (WGS) entry which is preliminary data.</text>
</comment>
<dbReference type="RefSeq" id="WP_275823003.1">
    <property type="nucleotide sequence ID" value="NZ_JARHUD010000006.1"/>
</dbReference>
<keyword evidence="3 5" id="KW-1133">Transmembrane helix</keyword>
<evidence type="ECO:0000256" key="3">
    <source>
        <dbReference type="ARBA" id="ARBA00022989"/>
    </source>
</evidence>
<feature type="transmembrane region" description="Helical" evidence="5">
    <location>
        <begin position="198"/>
        <end position="227"/>
    </location>
</feature>
<reference evidence="6 7" key="1">
    <citation type="submission" date="2023-03" db="EMBL/GenBank/DDBJ databases">
        <title>Fodinicurvata sp. CAU 1616 isolated from sea sendiment.</title>
        <authorList>
            <person name="Kim W."/>
        </authorList>
    </citation>
    <scope>NUCLEOTIDE SEQUENCE [LARGE SCALE GENOMIC DNA]</scope>
    <source>
        <strain evidence="6 7">CAU 1616</strain>
    </source>
</reference>
<evidence type="ECO:0000313" key="7">
    <source>
        <dbReference type="Proteomes" id="UP001215503"/>
    </source>
</evidence>
<evidence type="ECO:0000256" key="4">
    <source>
        <dbReference type="ARBA" id="ARBA00023136"/>
    </source>
</evidence>
<proteinExistence type="predicted"/>
<gene>
    <name evidence="6" type="ORF">P2G67_11025</name>
</gene>
<dbReference type="Proteomes" id="UP001215503">
    <property type="component" value="Unassembled WGS sequence"/>
</dbReference>
<feature type="transmembrane region" description="Helical" evidence="5">
    <location>
        <begin position="69"/>
        <end position="99"/>
    </location>
</feature>
<evidence type="ECO:0000313" key="6">
    <source>
        <dbReference type="EMBL" id="MDF2096510.1"/>
    </source>
</evidence>
<organism evidence="6 7">
    <name type="scientific">Aquibaculum arenosum</name>
    <dbReference type="NCBI Taxonomy" id="3032591"/>
    <lineage>
        <taxon>Bacteria</taxon>
        <taxon>Pseudomonadati</taxon>
        <taxon>Pseudomonadota</taxon>
        <taxon>Alphaproteobacteria</taxon>
        <taxon>Rhodospirillales</taxon>
        <taxon>Rhodovibrionaceae</taxon>
        <taxon>Aquibaculum</taxon>
    </lineage>
</organism>
<dbReference type="Pfam" id="PF07264">
    <property type="entry name" value="EI24"/>
    <property type="match status" value="1"/>
</dbReference>
<comment type="subcellular location">
    <subcellularLocation>
        <location evidence="1">Membrane</location>
        <topology evidence="1">Multi-pass membrane protein</topology>
    </subcellularLocation>
</comment>
<dbReference type="EMBL" id="JARHUD010000006">
    <property type="protein sequence ID" value="MDF2096510.1"/>
    <property type="molecule type" value="Genomic_DNA"/>
</dbReference>
<name>A0ABT5YNF6_9PROT</name>
<keyword evidence="7" id="KW-1185">Reference proteome</keyword>
<evidence type="ECO:0000256" key="2">
    <source>
        <dbReference type="ARBA" id="ARBA00022692"/>
    </source>
</evidence>
<feature type="transmembrane region" description="Helical" evidence="5">
    <location>
        <begin position="132"/>
        <end position="153"/>
    </location>
</feature>
<accession>A0ABT5YNF6</accession>